<gene>
    <name evidence="2" type="ORF">SAMN05878482_110109</name>
</gene>
<proteinExistence type="predicted"/>
<reference evidence="2 3" key="1">
    <citation type="submission" date="2017-01" db="EMBL/GenBank/DDBJ databases">
        <authorList>
            <person name="Varghese N."/>
            <person name="Submissions S."/>
        </authorList>
    </citation>
    <scope>NUCLEOTIDE SEQUENCE [LARGE SCALE GENOMIC DNA]</scope>
    <source>
        <strain evidence="2 3">RUG2-6</strain>
    </source>
</reference>
<accession>A0A9X8RE00</accession>
<evidence type="ECO:0000313" key="2">
    <source>
        <dbReference type="EMBL" id="SIS04613.1"/>
    </source>
</evidence>
<feature type="compositionally biased region" description="Basic and acidic residues" evidence="1">
    <location>
        <begin position="45"/>
        <end position="56"/>
    </location>
</feature>
<evidence type="ECO:0000256" key="1">
    <source>
        <dbReference type="SAM" id="MobiDB-lite"/>
    </source>
</evidence>
<comment type="caution">
    <text evidence="2">The sequence shown here is derived from an EMBL/GenBank/DDBJ whole genome shotgun (WGS) entry which is preliminary data.</text>
</comment>
<dbReference type="AlphaFoldDB" id="A0A9X8RE00"/>
<feature type="region of interest" description="Disordered" evidence="1">
    <location>
        <begin position="33"/>
        <end position="56"/>
    </location>
</feature>
<dbReference type="EMBL" id="FTMX01000010">
    <property type="protein sequence ID" value="SIS04613.1"/>
    <property type="molecule type" value="Genomic_DNA"/>
</dbReference>
<evidence type="ECO:0000313" key="3">
    <source>
        <dbReference type="Proteomes" id="UP000185829"/>
    </source>
</evidence>
<protein>
    <submittedName>
        <fullName evidence="2">Uncharacterized protein</fullName>
    </submittedName>
</protein>
<organism evidence="2 3">
    <name type="scientific">Peribacillus simplex</name>
    <dbReference type="NCBI Taxonomy" id="1478"/>
    <lineage>
        <taxon>Bacteria</taxon>
        <taxon>Bacillati</taxon>
        <taxon>Bacillota</taxon>
        <taxon>Bacilli</taxon>
        <taxon>Bacillales</taxon>
        <taxon>Bacillaceae</taxon>
        <taxon>Peribacillus</taxon>
    </lineage>
</organism>
<dbReference type="RefSeq" id="WP_142244738.1">
    <property type="nucleotide sequence ID" value="NZ_FTMX01000010.1"/>
</dbReference>
<sequence>MACTAISALENPELLDHAKKELAERLDGETYTSLIPKDLTPPKNKQKDIKQKLFNL</sequence>
<name>A0A9X8RE00_9BACI</name>
<dbReference type="Proteomes" id="UP000185829">
    <property type="component" value="Unassembled WGS sequence"/>
</dbReference>